<feature type="transmembrane region" description="Helical" evidence="1">
    <location>
        <begin position="9"/>
        <end position="29"/>
    </location>
</feature>
<evidence type="ECO:0000256" key="1">
    <source>
        <dbReference type="SAM" id="Phobius"/>
    </source>
</evidence>
<keyword evidence="1" id="KW-1133">Transmembrane helix</keyword>
<gene>
    <name evidence="2" type="ORF">E7746_08525</name>
</gene>
<organism evidence="2 3">
    <name type="scientific">Muribaculum gordoncarteri</name>
    <dbReference type="NCBI Taxonomy" id="2530390"/>
    <lineage>
        <taxon>Bacteria</taxon>
        <taxon>Pseudomonadati</taxon>
        <taxon>Bacteroidota</taxon>
        <taxon>Bacteroidia</taxon>
        <taxon>Bacteroidales</taxon>
        <taxon>Muribaculaceae</taxon>
        <taxon>Muribaculum</taxon>
    </lineage>
</organism>
<sequence length="285" mass="32515">MSDSLRYKIVLWMMWVQIALLPIIVVMINVTNSGVMWRWNLLNWMMVGGYILGLLALPASRGLEKPGLLKWWLRIDFWFSLIPAVIALPLLFYVGRHYIDAEDGDYVLYHTRGLMMAAPHYGLGKKEGLFIRPMSKSVRINDYDNVKIECFKVDAQKGFMYGLERGVSPATWVLPIDSAKYHNHAKEITALIDSLYQLQPLLISQSCGAFVFPDDFVEISYFEKQVTYGGSASYDIEDQGDCIAVKTPDGYLIVPRLKFTQDSIGELSPKVVKAFIKRLENRNSK</sequence>
<keyword evidence="1" id="KW-0472">Membrane</keyword>
<proteinExistence type="predicted"/>
<dbReference type="AlphaFoldDB" id="A0A4V1D1P4"/>
<dbReference type="Proteomes" id="UP000297031">
    <property type="component" value="Chromosome"/>
</dbReference>
<reference evidence="2 3" key="1">
    <citation type="submission" date="2019-02" db="EMBL/GenBank/DDBJ databases">
        <title>Isolation and identification of novel species under the genus Muribaculum.</title>
        <authorList>
            <person name="Miyake S."/>
            <person name="Ding Y."/>
            <person name="Low A."/>
            <person name="Soh M."/>
            <person name="Seedorf H."/>
        </authorList>
    </citation>
    <scope>NUCLEOTIDE SEQUENCE [LARGE SCALE GENOMIC DNA]</scope>
    <source>
        <strain evidence="2 3">TLL-A4</strain>
    </source>
</reference>
<feature type="transmembrane region" description="Helical" evidence="1">
    <location>
        <begin position="41"/>
        <end position="59"/>
    </location>
</feature>
<keyword evidence="1" id="KW-0812">Transmembrane</keyword>
<feature type="transmembrane region" description="Helical" evidence="1">
    <location>
        <begin position="71"/>
        <end position="94"/>
    </location>
</feature>
<dbReference type="RefSeq" id="WP_238337160.1">
    <property type="nucleotide sequence ID" value="NZ_CP039393.1"/>
</dbReference>
<dbReference type="KEGG" id="mgod:E7746_08525"/>
<accession>A0A4V1D1P4</accession>
<keyword evidence="3" id="KW-1185">Reference proteome</keyword>
<name>A0A4V1D1P4_9BACT</name>
<evidence type="ECO:0000313" key="3">
    <source>
        <dbReference type="Proteomes" id="UP000297031"/>
    </source>
</evidence>
<dbReference type="EMBL" id="CP039393">
    <property type="protein sequence ID" value="QCD35917.1"/>
    <property type="molecule type" value="Genomic_DNA"/>
</dbReference>
<evidence type="ECO:0000313" key="2">
    <source>
        <dbReference type="EMBL" id="QCD35917.1"/>
    </source>
</evidence>
<protein>
    <submittedName>
        <fullName evidence="2">Uncharacterized protein</fullName>
    </submittedName>
</protein>